<sequence length="254" mass="27937">MADQSSTPSIEFYSQLEPDGFYRLLELTPELADILESGASLSLKAPETDSHLILCTVSKTYRVRQMNQSNTLLLSDSRDLSFSSESSEAPPYLVAFGSASSYLEVIDEQSPKLSVESIPLYMGNGVISGLHEPNRPTSIHYESLGVLRSRAPLSDAEFNEKWRLQGGVEIDDIACRINDSLTHSIICDILATVIGSKLDLSAVNCIQLLPLLPSDAEPLAVVEAVMARFSQSASSNCKYLVPQFLFYIYCFPLK</sequence>
<dbReference type="AlphaFoldDB" id="A0A167CNV2"/>
<dbReference type="RefSeq" id="XP_018734412.1">
    <property type="nucleotide sequence ID" value="XM_018878515.1"/>
</dbReference>
<dbReference type="Pfam" id="PF09724">
    <property type="entry name" value="Dcc1"/>
    <property type="match status" value="1"/>
</dbReference>
<dbReference type="Proteomes" id="UP000189580">
    <property type="component" value="Chromosome a"/>
</dbReference>
<evidence type="ECO:0000313" key="3">
    <source>
        <dbReference type="EMBL" id="ANB11935.1"/>
    </source>
</evidence>
<proteinExistence type="inferred from homology"/>
<dbReference type="GO" id="GO:0000785">
    <property type="term" value="C:chromatin"/>
    <property type="evidence" value="ECO:0007669"/>
    <property type="project" value="TreeGrafter"/>
</dbReference>
<name>A0A167CNV2_9ASCO</name>
<keyword evidence="2" id="KW-0235">DNA replication</keyword>
<evidence type="ECO:0000313" key="4">
    <source>
        <dbReference type="Proteomes" id="UP000189580"/>
    </source>
</evidence>
<dbReference type="GeneID" id="30033442"/>
<dbReference type="GO" id="GO:0031390">
    <property type="term" value="C:Ctf18 RFC-like complex"/>
    <property type="evidence" value="ECO:0007669"/>
    <property type="project" value="InterPro"/>
</dbReference>
<dbReference type="EMBL" id="CP014501">
    <property type="protein sequence ID" value="ANB11935.1"/>
    <property type="molecule type" value="Genomic_DNA"/>
</dbReference>
<evidence type="ECO:0000256" key="1">
    <source>
        <dbReference type="ARBA" id="ARBA00007017"/>
    </source>
</evidence>
<dbReference type="OrthoDB" id="276989at2759"/>
<dbReference type="InterPro" id="IPR019128">
    <property type="entry name" value="Dcc1"/>
</dbReference>
<protein>
    <submittedName>
        <fullName evidence="3">Dcc1p</fullName>
    </submittedName>
</protein>
<organism evidence="3 4">
    <name type="scientific">Sugiyamaella lignohabitans</name>
    <dbReference type="NCBI Taxonomy" id="796027"/>
    <lineage>
        <taxon>Eukaryota</taxon>
        <taxon>Fungi</taxon>
        <taxon>Dikarya</taxon>
        <taxon>Ascomycota</taxon>
        <taxon>Saccharomycotina</taxon>
        <taxon>Dipodascomycetes</taxon>
        <taxon>Dipodascales</taxon>
        <taxon>Trichomonascaceae</taxon>
        <taxon>Sugiyamaella</taxon>
    </lineage>
</organism>
<reference evidence="3 4" key="1">
    <citation type="submission" date="2016-02" db="EMBL/GenBank/DDBJ databases">
        <title>Complete genome sequence and transcriptome regulation of the pentose utilising yeast Sugiyamaella lignohabitans.</title>
        <authorList>
            <person name="Bellasio M."/>
            <person name="Peymann A."/>
            <person name="Valli M."/>
            <person name="Sipitzky M."/>
            <person name="Graf A."/>
            <person name="Sauer M."/>
            <person name="Marx H."/>
            <person name="Mattanovich D."/>
        </authorList>
    </citation>
    <scope>NUCLEOTIDE SEQUENCE [LARGE SCALE GENOMIC DNA]</scope>
    <source>
        <strain evidence="3 4">CBS 10342</strain>
    </source>
</reference>
<dbReference type="GO" id="GO:0000775">
    <property type="term" value="C:chromosome, centromeric region"/>
    <property type="evidence" value="ECO:0007669"/>
    <property type="project" value="TreeGrafter"/>
</dbReference>
<comment type="similarity">
    <text evidence="1">Belongs to the DCC1 family.</text>
</comment>
<dbReference type="GO" id="GO:0034088">
    <property type="term" value="P:maintenance of mitotic sister chromatid cohesion"/>
    <property type="evidence" value="ECO:0007669"/>
    <property type="project" value="TreeGrafter"/>
</dbReference>
<dbReference type="PANTHER" id="PTHR13395:SF6">
    <property type="entry name" value="SISTER CHROMATID COHESION PROTEIN DCC1"/>
    <property type="match status" value="1"/>
</dbReference>
<evidence type="ECO:0000256" key="2">
    <source>
        <dbReference type="ARBA" id="ARBA00022705"/>
    </source>
</evidence>
<dbReference type="PANTHER" id="PTHR13395">
    <property type="entry name" value="SISTER CHROMATID COHESION PROTEIN DCC1-RELATED"/>
    <property type="match status" value="1"/>
</dbReference>
<dbReference type="GO" id="GO:0006260">
    <property type="term" value="P:DNA replication"/>
    <property type="evidence" value="ECO:0007669"/>
    <property type="project" value="UniProtKB-KW"/>
</dbReference>
<dbReference type="KEGG" id="slb:AWJ20_162"/>
<accession>A0A167CNV2</accession>
<keyword evidence="4" id="KW-1185">Reference proteome</keyword>
<gene>
    <name evidence="3" type="primary">DCC1</name>
    <name evidence="3" type="ORF">AWJ20_162</name>
</gene>